<dbReference type="EMBL" id="CP092872">
    <property type="protein sequence ID" value="UYV73452.1"/>
    <property type="molecule type" value="Genomic_DNA"/>
</dbReference>
<dbReference type="SUPFAM" id="SSF56112">
    <property type="entry name" value="Protein kinase-like (PK-like)"/>
    <property type="match status" value="1"/>
</dbReference>
<sequence>MSEVKITKRLCLLKDGGRNRTSAFVELFGTWIVWDYGLNSTEYKQLYVVYKTEYAGMPLQEFVHSLSLTADQVDSITRQVALALSVAECELNFEHRDLHPETVLIRPTSRSQLTFRMDGESHSVNSCGYKATIVNFSASRATIKR</sequence>
<dbReference type="InterPro" id="IPR011009">
    <property type="entry name" value="Kinase-like_dom_sf"/>
</dbReference>
<dbReference type="PANTHER" id="PTHR24419">
    <property type="entry name" value="INTERLEUKIN-1 RECEPTOR-ASSOCIATED KINASE"/>
    <property type="match status" value="1"/>
</dbReference>
<accession>A0ABY6KX33</accession>
<dbReference type="Proteomes" id="UP001235939">
    <property type="component" value="Chromosome 10"/>
</dbReference>
<dbReference type="PROSITE" id="PS50011">
    <property type="entry name" value="PROTEIN_KINASE_DOM"/>
    <property type="match status" value="1"/>
</dbReference>
<keyword evidence="3" id="KW-1185">Reference proteome</keyword>
<evidence type="ECO:0000313" key="2">
    <source>
        <dbReference type="EMBL" id="UYV73452.1"/>
    </source>
</evidence>
<dbReference type="InterPro" id="IPR000719">
    <property type="entry name" value="Prot_kinase_dom"/>
</dbReference>
<evidence type="ECO:0000259" key="1">
    <source>
        <dbReference type="PROSITE" id="PS50011"/>
    </source>
</evidence>
<feature type="domain" description="Protein kinase" evidence="1">
    <location>
        <begin position="1"/>
        <end position="145"/>
    </location>
</feature>
<reference evidence="2 3" key="1">
    <citation type="submission" date="2022-01" db="EMBL/GenBank/DDBJ databases">
        <title>A chromosomal length assembly of Cordylochernes scorpioides.</title>
        <authorList>
            <person name="Zeh D."/>
            <person name="Zeh J."/>
        </authorList>
    </citation>
    <scope>NUCLEOTIDE SEQUENCE [LARGE SCALE GENOMIC DNA]</scope>
    <source>
        <strain evidence="2">IN4F17</strain>
        <tissue evidence="2">Whole Body</tissue>
    </source>
</reference>
<organism evidence="2 3">
    <name type="scientific">Cordylochernes scorpioides</name>
    <dbReference type="NCBI Taxonomy" id="51811"/>
    <lineage>
        <taxon>Eukaryota</taxon>
        <taxon>Metazoa</taxon>
        <taxon>Ecdysozoa</taxon>
        <taxon>Arthropoda</taxon>
        <taxon>Chelicerata</taxon>
        <taxon>Arachnida</taxon>
        <taxon>Pseudoscorpiones</taxon>
        <taxon>Cheliferoidea</taxon>
        <taxon>Chernetidae</taxon>
        <taxon>Cordylochernes</taxon>
    </lineage>
</organism>
<proteinExistence type="predicted"/>
<name>A0ABY6KX33_9ARAC</name>
<evidence type="ECO:0000313" key="3">
    <source>
        <dbReference type="Proteomes" id="UP001235939"/>
    </source>
</evidence>
<gene>
    <name evidence="2" type="ORF">LAZ67_10003261</name>
</gene>
<protein>
    <recommendedName>
        <fullName evidence="1">Protein kinase domain-containing protein</fullName>
    </recommendedName>
</protein>
<dbReference type="Pfam" id="PF12330">
    <property type="entry name" value="Haspin_kinase"/>
    <property type="match status" value="1"/>
</dbReference>
<dbReference type="Gene3D" id="1.10.510.10">
    <property type="entry name" value="Transferase(Phosphotransferase) domain 1"/>
    <property type="match status" value="1"/>
</dbReference>
<dbReference type="PANTHER" id="PTHR24419:SF18">
    <property type="entry name" value="SERINE_THREONINE-PROTEIN KINASE HASPIN"/>
    <property type="match status" value="1"/>
</dbReference>